<protein>
    <submittedName>
        <fullName evidence="1">Uncharacterized protein</fullName>
    </submittedName>
</protein>
<dbReference type="OrthoDB" id="5499050at2"/>
<organism evidence="1 2">
    <name type="scientific">Plesiocystis pacifica SIR-1</name>
    <dbReference type="NCBI Taxonomy" id="391625"/>
    <lineage>
        <taxon>Bacteria</taxon>
        <taxon>Pseudomonadati</taxon>
        <taxon>Myxococcota</taxon>
        <taxon>Polyangia</taxon>
        <taxon>Nannocystales</taxon>
        <taxon>Nannocystaceae</taxon>
        <taxon>Plesiocystis</taxon>
    </lineage>
</organism>
<accession>A6G1V8</accession>
<sequence length="367" mass="38690">MSGRSTQLGLAVAVARALRSLASPALIGLCVGGVFALGCPLPRGLSCGDGWLDPEFEQCDPNDPNQRHASACRDKGFTRDAGCDPLTCEILDSDDDCNICGDGVVRGDEECDGSVPDSDAIDLQCALGFVSCNSSCRLECVGECVGRPPGDLTPECTPNEQCEGDDDCEEGEACSSFLEQCLPALGGFSPELECSNFEPEHDEKDSYTKGYILHCTDACIFSRENCSYCGDGVLDGEFDITIGGDEGVGTLEPEVCDGDQVDRDKLIAHCQPLCIEEGFPFDPALPVFCDVECNEDCDGFVIDGDVIPGGSASDYGCCLAGGTPCPTEGYPGIPDDLPCCQWLDNPPEAEDTCVLDTENAAIQICPA</sequence>
<evidence type="ECO:0000313" key="2">
    <source>
        <dbReference type="Proteomes" id="UP000005801"/>
    </source>
</evidence>
<dbReference type="STRING" id="391625.PPSIR1_35897"/>
<evidence type="ECO:0000313" key="1">
    <source>
        <dbReference type="EMBL" id="EDM80148.1"/>
    </source>
</evidence>
<gene>
    <name evidence="1" type="ORF">PPSIR1_35897</name>
</gene>
<proteinExistence type="predicted"/>
<dbReference type="AlphaFoldDB" id="A6G1V8"/>
<comment type="caution">
    <text evidence="1">The sequence shown here is derived from an EMBL/GenBank/DDBJ whole genome shotgun (WGS) entry which is preliminary data.</text>
</comment>
<name>A6G1V8_9BACT</name>
<reference evidence="1 2" key="1">
    <citation type="submission" date="2007-06" db="EMBL/GenBank/DDBJ databases">
        <authorList>
            <person name="Shimkets L."/>
            <person name="Ferriera S."/>
            <person name="Johnson J."/>
            <person name="Kravitz S."/>
            <person name="Beeson K."/>
            <person name="Sutton G."/>
            <person name="Rogers Y.-H."/>
            <person name="Friedman R."/>
            <person name="Frazier M."/>
            <person name="Venter J.C."/>
        </authorList>
    </citation>
    <scope>NUCLEOTIDE SEQUENCE [LARGE SCALE GENOMIC DNA]</scope>
    <source>
        <strain evidence="1 2">SIR-1</strain>
    </source>
</reference>
<dbReference type="RefSeq" id="WP_006970707.1">
    <property type="nucleotide sequence ID" value="NZ_ABCS01000013.1"/>
</dbReference>
<dbReference type="Proteomes" id="UP000005801">
    <property type="component" value="Unassembled WGS sequence"/>
</dbReference>
<dbReference type="EMBL" id="ABCS01000013">
    <property type="protein sequence ID" value="EDM80148.1"/>
    <property type="molecule type" value="Genomic_DNA"/>
</dbReference>
<keyword evidence="2" id="KW-1185">Reference proteome</keyword>